<reference evidence="1" key="1">
    <citation type="submission" date="2014-11" db="EMBL/GenBank/DDBJ databases">
        <authorList>
            <person name="Amaro Gonzalez C."/>
        </authorList>
    </citation>
    <scope>NUCLEOTIDE SEQUENCE</scope>
</reference>
<protein>
    <submittedName>
        <fullName evidence="1">Uncharacterized protein</fullName>
    </submittedName>
</protein>
<reference evidence="1" key="2">
    <citation type="journal article" date="2015" name="Fish Shellfish Immunol.">
        <title>Early steps in the European eel (Anguilla anguilla)-Vibrio vulnificus interaction in the gills: Role of the RtxA13 toxin.</title>
        <authorList>
            <person name="Callol A."/>
            <person name="Pajuelo D."/>
            <person name="Ebbesson L."/>
            <person name="Teles M."/>
            <person name="MacKenzie S."/>
            <person name="Amaro C."/>
        </authorList>
    </citation>
    <scope>NUCLEOTIDE SEQUENCE</scope>
</reference>
<name>A0A0E9R604_ANGAN</name>
<proteinExistence type="predicted"/>
<evidence type="ECO:0000313" key="1">
    <source>
        <dbReference type="EMBL" id="JAH23748.1"/>
    </source>
</evidence>
<organism evidence="1">
    <name type="scientific">Anguilla anguilla</name>
    <name type="common">European freshwater eel</name>
    <name type="synonym">Muraena anguilla</name>
    <dbReference type="NCBI Taxonomy" id="7936"/>
    <lineage>
        <taxon>Eukaryota</taxon>
        <taxon>Metazoa</taxon>
        <taxon>Chordata</taxon>
        <taxon>Craniata</taxon>
        <taxon>Vertebrata</taxon>
        <taxon>Euteleostomi</taxon>
        <taxon>Actinopterygii</taxon>
        <taxon>Neopterygii</taxon>
        <taxon>Teleostei</taxon>
        <taxon>Anguilliformes</taxon>
        <taxon>Anguillidae</taxon>
        <taxon>Anguilla</taxon>
    </lineage>
</organism>
<accession>A0A0E9R604</accession>
<dbReference type="AlphaFoldDB" id="A0A0E9R604"/>
<dbReference type="EMBL" id="GBXM01084829">
    <property type="protein sequence ID" value="JAH23748.1"/>
    <property type="molecule type" value="Transcribed_RNA"/>
</dbReference>
<sequence length="39" mass="4335">MGYIFPVIGLILVKYFYLAEVPSGKLGEQTTLSKEAMAR</sequence>